<dbReference type="InterPro" id="IPR014127">
    <property type="entry name" value="CHP02757"/>
</dbReference>
<accession>A0A8J8FEU2</accession>
<protein>
    <submittedName>
        <fullName evidence="1">TIGR02757 family protein</fullName>
    </submittedName>
</protein>
<sequence length="259" mass="30065">MSKNKQLKDFLDTKVAAYNQPAFIKDDPVCIPHLFSKQPDIEIAALFAAVFAWGGRTTIINKSKELMQLMHMAPFDFVMHHSTADLKALMQFKHRTFNTTDLLYFIEFLRFHYTKHASLETAFTLQFDAGEDNTAKALTGFHDYFFSLEDVPHRTKKHIATPVKKSTCKRLNMFLRWMVRNDNCGVDFGLWKNISPAQLICPIDLHVARVAKRFNLIQRKQIDWETGVELTNYLRLLDATDPVKYDFALFGLGVIEQYY</sequence>
<dbReference type="AlphaFoldDB" id="A0A8J8FEU2"/>
<proteinExistence type="predicted"/>
<dbReference type="NCBIfam" id="TIGR02757">
    <property type="entry name" value="TIGR02757 family protein"/>
    <property type="match status" value="1"/>
</dbReference>
<comment type="caution">
    <text evidence="1">The sequence shown here is derived from an EMBL/GenBank/DDBJ whole genome shotgun (WGS) entry which is preliminary data.</text>
</comment>
<dbReference type="Pfam" id="PF09674">
    <property type="entry name" value="DUF2400"/>
    <property type="match status" value="1"/>
</dbReference>
<name>A0A8J8FEU2_9BACT</name>
<evidence type="ECO:0000313" key="2">
    <source>
        <dbReference type="Proteomes" id="UP000598971"/>
    </source>
</evidence>
<evidence type="ECO:0000313" key="1">
    <source>
        <dbReference type="EMBL" id="NNV56410.1"/>
    </source>
</evidence>
<organism evidence="1 2">
    <name type="scientific">Limnovirga soli</name>
    <dbReference type="NCBI Taxonomy" id="2656915"/>
    <lineage>
        <taxon>Bacteria</taxon>
        <taxon>Pseudomonadati</taxon>
        <taxon>Bacteroidota</taxon>
        <taxon>Chitinophagia</taxon>
        <taxon>Chitinophagales</taxon>
        <taxon>Chitinophagaceae</taxon>
        <taxon>Limnovirga</taxon>
    </lineage>
</organism>
<reference evidence="1" key="1">
    <citation type="submission" date="2019-10" db="EMBL/GenBank/DDBJ databases">
        <title>Draft genome sequence of Panacibacter sp. KCS-6.</title>
        <authorList>
            <person name="Yim K.J."/>
        </authorList>
    </citation>
    <scope>NUCLEOTIDE SEQUENCE</scope>
    <source>
        <strain evidence="1">KCS-6</strain>
    </source>
</reference>
<dbReference type="EMBL" id="WHPF01000009">
    <property type="protein sequence ID" value="NNV56410.1"/>
    <property type="molecule type" value="Genomic_DNA"/>
</dbReference>
<gene>
    <name evidence="1" type="ORF">GD597_13145</name>
</gene>
<dbReference type="RefSeq" id="WP_171608356.1">
    <property type="nucleotide sequence ID" value="NZ_WHPF01000009.1"/>
</dbReference>
<dbReference type="Proteomes" id="UP000598971">
    <property type="component" value="Unassembled WGS sequence"/>
</dbReference>
<keyword evidence="2" id="KW-1185">Reference proteome</keyword>